<feature type="region of interest" description="Disordered" evidence="1">
    <location>
        <begin position="71"/>
        <end position="121"/>
    </location>
</feature>
<keyword evidence="2" id="KW-1185">Reference proteome</keyword>
<dbReference type="Proteomes" id="UP000038045">
    <property type="component" value="Unplaced"/>
</dbReference>
<proteinExistence type="predicted"/>
<dbReference type="WBParaSite" id="PTRK_0000284100.1">
    <property type="protein sequence ID" value="PTRK_0000284100.1"/>
    <property type="gene ID" value="PTRK_0000284100"/>
</dbReference>
<accession>A0A0N4Z6N5</accession>
<evidence type="ECO:0000313" key="2">
    <source>
        <dbReference type="Proteomes" id="UP000038045"/>
    </source>
</evidence>
<name>A0A0N4Z6N5_PARTI</name>
<reference evidence="3" key="1">
    <citation type="submission" date="2017-02" db="UniProtKB">
        <authorList>
            <consortium name="WormBaseParasite"/>
        </authorList>
    </citation>
    <scope>IDENTIFICATION</scope>
</reference>
<dbReference type="AlphaFoldDB" id="A0A0N4Z6N5"/>
<sequence length="150" mass="17690">MYYPYESSFNKPKERNLQSEIVQRNLRNNLNGDRSLMRSKSCTKLKNTNIEWHFQMKHYIQHRMKVLNAKPTIDTKLVTRSNSQSRGSSNSSSKLSTRPSTSTTLRSNNTNSTENYKKKKKEIEELAQKKMRESMLRTLSRINLDNKKEE</sequence>
<protein>
    <submittedName>
        <fullName evidence="3">Uncharacterized protein</fullName>
    </submittedName>
</protein>
<organism evidence="2 3">
    <name type="scientific">Parastrongyloides trichosuri</name>
    <name type="common">Possum-specific nematode worm</name>
    <dbReference type="NCBI Taxonomy" id="131310"/>
    <lineage>
        <taxon>Eukaryota</taxon>
        <taxon>Metazoa</taxon>
        <taxon>Ecdysozoa</taxon>
        <taxon>Nematoda</taxon>
        <taxon>Chromadorea</taxon>
        <taxon>Rhabditida</taxon>
        <taxon>Tylenchina</taxon>
        <taxon>Panagrolaimomorpha</taxon>
        <taxon>Strongyloidoidea</taxon>
        <taxon>Strongyloididae</taxon>
        <taxon>Parastrongyloides</taxon>
    </lineage>
</organism>
<evidence type="ECO:0000313" key="3">
    <source>
        <dbReference type="WBParaSite" id="PTRK_0000284100.1"/>
    </source>
</evidence>
<feature type="compositionally biased region" description="Low complexity" evidence="1">
    <location>
        <begin position="79"/>
        <end position="114"/>
    </location>
</feature>
<evidence type="ECO:0000256" key="1">
    <source>
        <dbReference type="SAM" id="MobiDB-lite"/>
    </source>
</evidence>